<evidence type="ECO:0000256" key="13">
    <source>
        <dbReference type="RuleBase" id="RU361153"/>
    </source>
</evidence>
<evidence type="ECO:0000256" key="7">
    <source>
        <dbReference type="ARBA" id="ARBA00023277"/>
    </source>
</evidence>
<evidence type="ECO:0000256" key="1">
    <source>
        <dbReference type="ARBA" id="ARBA00000966"/>
    </source>
</evidence>
<comment type="similarity">
    <text evidence="2 13">Belongs to the glycosyl hydrolase 5 (cellulase A) family.</text>
</comment>
<dbReference type="InterPro" id="IPR017853">
    <property type="entry name" value="GH"/>
</dbReference>
<sequence>MTPPTSVKLSGKVRYAGVNIAGFDFGCLQDGSCPVKSCTEFVKTFPQRSHSLTFCSPGEEGAYQMQHFVQKQGLNTFRLPVAWQYLVNAKLGGELDSINFAKYDKLVQSCLQVAELCIISIHNYGRWNGSVIGQSSGVVTNADFNSLWSQLATKYANEPKVAFGLMNEPHKLCITDWAETIQDAVTTIRKTGATQNLILLPGINHSSAGAFLYDGSATELSTVVNLDKSTKNLIFDVHIYLDKDGTGKHSECTTSNALVFTRLATWLRKEGRQAFLSETGGGNTNSCVKYMREQLQVLMNNSDVYLGWTGWAAGKFSTSYVLSETPFGKAGNYVDQLLVKEAIAGVFNSV</sequence>
<comment type="caution">
    <text evidence="15">The sequence shown here is derived from an EMBL/GenBank/DDBJ whole genome shotgun (WGS) entry which is preliminary data.</text>
</comment>
<evidence type="ECO:0000256" key="9">
    <source>
        <dbReference type="ARBA" id="ARBA00023295"/>
    </source>
</evidence>
<keyword evidence="8" id="KW-0873">Pyrrolidone carboxylic acid</keyword>
<dbReference type="SUPFAM" id="SSF51445">
    <property type="entry name" value="(Trans)glycosidases"/>
    <property type="match status" value="1"/>
</dbReference>
<dbReference type="GO" id="GO:0008810">
    <property type="term" value="F:cellulase activity"/>
    <property type="evidence" value="ECO:0007669"/>
    <property type="project" value="UniProtKB-EC"/>
</dbReference>
<dbReference type="InterPro" id="IPR018087">
    <property type="entry name" value="Glyco_hydro_5_CS"/>
</dbReference>
<name>A0A4S8V593_AURPU</name>
<dbReference type="EMBL" id="QZBS01000086">
    <property type="protein sequence ID" value="THZ73903.1"/>
    <property type="molecule type" value="Genomic_DNA"/>
</dbReference>
<dbReference type="PANTHER" id="PTHR34142:SF5">
    <property type="entry name" value="CBM1 DOMAIN-CONTAINING PROTEIN"/>
    <property type="match status" value="1"/>
</dbReference>
<evidence type="ECO:0000256" key="2">
    <source>
        <dbReference type="ARBA" id="ARBA00005641"/>
    </source>
</evidence>
<reference evidence="15 16" key="1">
    <citation type="submission" date="2018-10" db="EMBL/GenBank/DDBJ databases">
        <title>Fifty Aureobasidium pullulans genomes reveal a recombining polyextremotolerant generalist.</title>
        <authorList>
            <person name="Gostincar C."/>
            <person name="Turk M."/>
            <person name="Zajc J."/>
            <person name="Gunde-Cimerman N."/>
        </authorList>
    </citation>
    <scope>NUCLEOTIDE SEQUENCE [LARGE SCALE GENOMIC DNA]</scope>
    <source>
        <strain evidence="15 16">EXF-3519</strain>
    </source>
</reference>
<evidence type="ECO:0000259" key="14">
    <source>
        <dbReference type="Pfam" id="PF00150"/>
    </source>
</evidence>
<dbReference type="InterPro" id="IPR001547">
    <property type="entry name" value="Glyco_hydro_5"/>
</dbReference>
<evidence type="ECO:0000313" key="15">
    <source>
        <dbReference type="EMBL" id="THZ73903.1"/>
    </source>
</evidence>
<keyword evidence="6" id="KW-0136">Cellulose degradation</keyword>
<dbReference type="PROSITE" id="PS00659">
    <property type="entry name" value="GLYCOSYL_HYDROL_F5"/>
    <property type="match status" value="1"/>
</dbReference>
<comment type="catalytic activity">
    <reaction evidence="1">
        <text>Endohydrolysis of (1-&gt;4)-beta-D-glucosidic linkages in cellulose, lichenin and cereal beta-D-glucans.</text>
        <dbReference type="EC" id="3.2.1.4"/>
    </reaction>
</comment>
<accession>A0A4S8V593</accession>
<evidence type="ECO:0000256" key="12">
    <source>
        <dbReference type="ARBA" id="ARBA00074271"/>
    </source>
</evidence>
<dbReference type="AlphaFoldDB" id="A0A4S8V593"/>
<gene>
    <name evidence="15" type="ORF">D6C85_03808</name>
</gene>
<dbReference type="FunFam" id="3.20.20.80:FF:000124">
    <property type="entry name" value="Exported cellulase"/>
    <property type="match status" value="1"/>
</dbReference>
<keyword evidence="9 13" id="KW-0326">Glycosidase</keyword>
<evidence type="ECO:0000256" key="10">
    <source>
        <dbReference type="ARBA" id="ARBA00023326"/>
    </source>
</evidence>
<keyword evidence="7" id="KW-0119">Carbohydrate metabolism</keyword>
<dbReference type="EC" id="3.2.1.4" evidence="3"/>
<dbReference type="Gene3D" id="3.20.20.80">
    <property type="entry name" value="Glycosidases"/>
    <property type="match status" value="1"/>
</dbReference>
<evidence type="ECO:0000256" key="11">
    <source>
        <dbReference type="ARBA" id="ARBA00059691"/>
    </source>
</evidence>
<dbReference type="Proteomes" id="UP000309734">
    <property type="component" value="Unassembled WGS sequence"/>
</dbReference>
<evidence type="ECO:0000256" key="5">
    <source>
        <dbReference type="ARBA" id="ARBA00022801"/>
    </source>
</evidence>
<keyword evidence="5 13" id="KW-0378">Hydrolase</keyword>
<evidence type="ECO:0000256" key="8">
    <source>
        <dbReference type="ARBA" id="ARBA00023283"/>
    </source>
</evidence>
<keyword evidence="10" id="KW-0624">Polysaccharide degradation</keyword>
<organism evidence="15 16">
    <name type="scientific">Aureobasidium pullulans</name>
    <name type="common">Black yeast</name>
    <name type="synonym">Pullularia pullulans</name>
    <dbReference type="NCBI Taxonomy" id="5580"/>
    <lineage>
        <taxon>Eukaryota</taxon>
        <taxon>Fungi</taxon>
        <taxon>Dikarya</taxon>
        <taxon>Ascomycota</taxon>
        <taxon>Pezizomycotina</taxon>
        <taxon>Dothideomycetes</taxon>
        <taxon>Dothideomycetidae</taxon>
        <taxon>Dothideales</taxon>
        <taxon>Saccotheciaceae</taxon>
        <taxon>Aureobasidium</taxon>
    </lineage>
</organism>
<keyword evidence="4" id="KW-0732">Signal</keyword>
<dbReference type="Pfam" id="PF00150">
    <property type="entry name" value="Cellulase"/>
    <property type="match status" value="1"/>
</dbReference>
<evidence type="ECO:0000256" key="3">
    <source>
        <dbReference type="ARBA" id="ARBA00012601"/>
    </source>
</evidence>
<comment type="function">
    <text evidence="11">Endoglucanase (EG) that cleaves the internal beta-1,4-glucosidic bonds in cellulose. The degradation of cellulose involves an interplay between different cellulolytic enzymes. Hydrolysis starts with EGs, which cut internal glycosidic linkages to reduce the polymerization degree of the substrate and creates new chain ends for exocellobiohydrolases (CBHs). The CBH release the disaccharide cellobiose from the non-reducing end of the cellulose polymer chain. Finally, beta-1,4-glucosidases hydrolyze the cellobiose and other short cello-oligosaccharides into glucose units.</text>
</comment>
<proteinExistence type="inferred from homology"/>
<evidence type="ECO:0000256" key="4">
    <source>
        <dbReference type="ARBA" id="ARBA00022729"/>
    </source>
</evidence>
<protein>
    <recommendedName>
        <fullName evidence="12">Endoglucanase EG-II</fullName>
        <ecNumber evidence="3">3.2.1.4</ecNumber>
    </recommendedName>
</protein>
<dbReference type="GO" id="GO:0030245">
    <property type="term" value="P:cellulose catabolic process"/>
    <property type="evidence" value="ECO:0007669"/>
    <property type="project" value="UniProtKB-KW"/>
</dbReference>
<evidence type="ECO:0000313" key="16">
    <source>
        <dbReference type="Proteomes" id="UP000309734"/>
    </source>
</evidence>
<feature type="domain" description="Glycoside hydrolase family 5" evidence="14">
    <location>
        <begin position="61"/>
        <end position="313"/>
    </location>
</feature>
<evidence type="ECO:0000256" key="6">
    <source>
        <dbReference type="ARBA" id="ARBA00023001"/>
    </source>
</evidence>
<dbReference type="PANTHER" id="PTHR34142">
    <property type="entry name" value="ENDO-BETA-1,4-GLUCANASE A"/>
    <property type="match status" value="1"/>
</dbReference>